<feature type="region of interest" description="Disordered" evidence="1">
    <location>
        <begin position="23"/>
        <end position="44"/>
    </location>
</feature>
<dbReference type="AlphaFoldDB" id="L0NLR6"/>
<keyword evidence="4" id="KW-1185">Reference proteome</keyword>
<name>L0NLR6_9HYPH</name>
<keyword evidence="2" id="KW-0812">Transmembrane</keyword>
<sequence length="130" mass="14849">MLGRLEEKVDGVGKRLDRFQREFTEERRRSSESRHRLHERIDEQPHRIGEAEKTVVAAGAIAAQQRDVIAALTTTIDQEIKPTMNQVKDITRLGKTAALIFASLGFTAGGMFIYFSETVVPLIRRWLRIE</sequence>
<keyword evidence="2" id="KW-1133">Transmembrane helix</keyword>
<protein>
    <submittedName>
        <fullName evidence="3">Uncharacterized protein</fullName>
    </submittedName>
</protein>
<evidence type="ECO:0000256" key="2">
    <source>
        <dbReference type="SAM" id="Phobius"/>
    </source>
</evidence>
<dbReference type="RefSeq" id="WP_052641293.1">
    <property type="nucleotide sequence ID" value="NZ_FO082820.1"/>
</dbReference>
<evidence type="ECO:0000313" key="4">
    <source>
        <dbReference type="Proteomes" id="UP000010792"/>
    </source>
</evidence>
<dbReference type="EMBL" id="FO082820">
    <property type="protein sequence ID" value="CCF21849.1"/>
    <property type="molecule type" value="Genomic_DNA"/>
</dbReference>
<evidence type="ECO:0000256" key="1">
    <source>
        <dbReference type="SAM" id="MobiDB-lite"/>
    </source>
</evidence>
<dbReference type="KEGG" id="rht:NT26_4127"/>
<gene>
    <name evidence="3" type="ORF">NT26_4127</name>
</gene>
<dbReference type="Proteomes" id="UP000010792">
    <property type="component" value="Chromosome"/>
</dbReference>
<reference evidence="3 4" key="1">
    <citation type="journal article" date="2013" name="Genome Biol. Evol.">
        <title>Life in an arsenic-containing gold mine: genome and physiology of the autotrophic arsenite-oxidizing bacterium rhizobium sp. NT-26.</title>
        <authorList>
            <person name="Andres J."/>
            <person name="Arsene-Ploetze F."/>
            <person name="Barbe V."/>
            <person name="Brochier-Armanet C."/>
            <person name="Cleiss-Arnold J."/>
            <person name="Coppee J.Y."/>
            <person name="Dillies M.A."/>
            <person name="Geist"/>
            <person name="L"/>
            <person name="Joublin A."/>
            <person name="Koechler S."/>
            <person name="Lassalle F."/>
            <person name="Marchal M."/>
            <person name="Medigue C."/>
            <person name="Muller D."/>
            <person name="Nesme X."/>
            <person name="Plewniak F."/>
            <person name="Proux C."/>
            <person name="Ramirez-Bahena M.H."/>
            <person name="Schenowitz C."/>
            <person name="Sismeiro O."/>
            <person name="Vallenet D."/>
            <person name="Santini J.M."/>
            <person name="Bertin P.N."/>
        </authorList>
    </citation>
    <scope>NUCLEOTIDE SEQUENCE [LARGE SCALE GENOMIC DNA]</scope>
    <source>
        <strain evidence="3 4">NT-26</strain>
    </source>
</reference>
<accession>L0NLR6</accession>
<dbReference type="OrthoDB" id="8446195at2"/>
<organism evidence="3 4">
    <name type="scientific">Pseudorhizobium banfieldiae</name>
    <dbReference type="NCBI Taxonomy" id="1125847"/>
    <lineage>
        <taxon>Bacteria</taxon>
        <taxon>Pseudomonadati</taxon>
        <taxon>Pseudomonadota</taxon>
        <taxon>Alphaproteobacteria</taxon>
        <taxon>Hyphomicrobiales</taxon>
        <taxon>Rhizobiaceae</taxon>
        <taxon>Rhizobium/Agrobacterium group</taxon>
        <taxon>Pseudorhizobium</taxon>
    </lineage>
</organism>
<proteinExistence type="predicted"/>
<keyword evidence="2" id="KW-0472">Membrane</keyword>
<feature type="transmembrane region" description="Helical" evidence="2">
    <location>
        <begin position="96"/>
        <end position="115"/>
    </location>
</feature>
<evidence type="ECO:0000313" key="3">
    <source>
        <dbReference type="EMBL" id="CCF21849.1"/>
    </source>
</evidence>